<feature type="coiled-coil region" evidence="1">
    <location>
        <begin position="139"/>
        <end position="166"/>
    </location>
</feature>
<organism evidence="4 5">
    <name type="scientific">Ralstonia wenshanensis</name>
    <dbReference type="NCBI Taxonomy" id="2842456"/>
    <lineage>
        <taxon>Bacteria</taxon>
        <taxon>Pseudomonadati</taxon>
        <taxon>Pseudomonadota</taxon>
        <taxon>Betaproteobacteria</taxon>
        <taxon>Burkholderiales</taxon>
        <taxon>Burkholderiaceae</taxon>
        <taxon>Ralstonia</taxon>
    </lineage>
</organism>
<protein>
    <submittedName>
        <fullName evidence="4">Uncharacterized protein</fullName>
    </submittedName>
</protein>
<feature type="compositionally biased region" description="Pro residues" evidence="2">
    <location>
        <begin position="273"/>
        <end position="283"/>
    </location>
</feature>
<evidence type="ECO:0000313" key="4">
    <source>
        <dbReference type="EMBL" id="CAJ0701068.1"/>
    </source>
</evidence>
<evidence type="ECO:0000256" key="1">
    <source>
        <dbReference type="SAM" id="Coils"/>
    </source>
</evidence>
<dbReference type="RefSeq" id="WP_316870663.1">
    <property type="nucleotide sequence ID" value="NZ_CATWAF010000004.1"/>
</dbReference>
<dbReference type="AlphaFoldDB" id="A0AAD2ETR4"/>
<accession>A0AAD2ETR4</accession>
<dbReference type="EMBL" id="CATWAF010000004">
    <property type="protein sequence ID" value="CAJ0701068.1"/>
    <property type="molecule type" value="Genomic_DNA"/>
</dbReference>
<evidence type="ECO:0000256" key="3">
    <source>
        <dbReference type="SAM" id="Phobius"/>
    </source>
</evidence>
<feature type="region of interest" description="Disordered" evidence="2">
    <location>
        <begin position="248"/>
        <end position="284"/>
    </location>
</feature>
<comment type="caution">
    <text evidence="4">The sequence shown here is derived from an EMBL/GenBank/DDBJ whole genome shotgun (WGS) entry which is preliminary data.</text>
</comment>
<reference evidence="4 5" key="1">
    <citation type="submission" date="2023-07" db="EMBL/GenBank/DDBJ databases">
        <authorList>
            <person name="Peeters C."/>
        </authorList>
    </citation>
    <scope>NUCLEOTIDE SEQUENCE [LARGE SCALE GENOMIC DNA]</scope>
    <source>
        <strain evidence="4 5">LMG 18091</strain>
    </source>
</reference>
<evidence type="ECO:0000313" key="5">
    <source>
        <dbReference type="Proteomes" id="UP001189915"/>
    </source>
</evidence>
<feature type="transmembrane region" description="Helical" evidence="3">
    <location>
        <begin position="35"/>
        <end position="56"/>
    </location>
</feature>
<name>A0AAD2ETR4_9RALS</name>
<sequence>MIRLSCWVLSIGATGTAICLSVLVGWQRGGSLAERLMWVSIGVVLLASAHLLPALVRDLPYRVRAVAGMLWLACMATACFGHASFFLLAQRHAGELRATAVPVTEAAPAGRSLTAVMAERADVTARLATANAQRCAGNCTTLEARRVTLTAQLEALNAEAGEIRRRQATDDRAVTRRDTLIADPVTARLAALLGVTTTRVDLLSGLVFAAVLEGVACLLWSVTLRSRPPIPAVSATVTAVMANHPPVIASHAPESGSHETEAGSHAPVSEPVTPLPMSEPPDPTVTQLAQAVAAGRVRPTVADIRRFLGVSQARAAALRRQLVALDSTS</sequence>
<dbReference type="Proteomes" id="UP001189915">
    <property type="component" value="Unassembled WGS sequence"/>
</dbReference>
<keyword evidence="3" id="KW-1133">Transmembrane helix</keyword>
<proteinExistence type="predicted"/>
<keyword evidence="3" id="KW-0812">Transmembrane</keyword>
<keyword evidence="5" id="KW-1185">Reference proteome</keyword>
<keyword evidence="3" id="KW-0472">Membrane</keyword>
<evidence type="ECO:0000256" key="2">
    <source>
        <dbReference type="SAM" id="MobiDB-lite"/>
    </source>
</evidence>
<keyword evidence="1" id="KW-0175">Coiled coil</keyword>
<feature type="transmembrane region" description="Helical" evidence="3">
    <location>
        <begin position="68"/>
        <end position="89"/>
    </location>
</feature>
<gene>
    <name evidence="4" type="ORF">LMG18091_03342</name>
</gene>